<comment type="catalytic activity">
    <reaction evidence="17">
        <text>xanthine + NAD(+) + H2O = urate + NADH + H(+)</text>
        <dbReference type="Rhea" id="RHEA:16669"/>
        <dbReference type="ChEBI" id="CHEBI:15377"/>
        <dbReference type="ChEBI" id="CHEBI:15378"/>
        <dbReference type="ChEBI" id="CHEBI:17712"/>
        <dbReference type="ChEBI" id="CHEBI:17775"/>
        <dbReference type="ChEBI" id="CHEBI:57540"/>
        <dbReference type="ChEBI" id="CHEBI:57945"/>
        <dbReference type="EC" id="1.17.1.4"/>
    </reaction>
</comment>
<dbReference type="InterPro" id="IPR001041">
    <property type="entry name" value="2Fe-2S_ferredoxin-type"/>
</dbReference>
<evidence type="ECO:0000256" key="3">
    <source>
        <dbReference type="ARBA" id="ARBA00006849"/>
    </source>
</evidence>
<dbReference type="PANTHER" id="PTHR45444">
    <property type="entry name" value="XANTHINE DEHYDROGENASE"/>
    <property type="match status" value="1"/>
</dbReference>
<feature type="binding site" evidence="20">
    <location>
        <position position="976"/>
    </location>
    <ligand>
        <name>substrate</name>
    </ligand>
</feature>
<evidence type="ECO:0000256" key="11">
    <source>
        <dbReference type="ARBA" id="ARBA00023002"/>
    </source>
</evidence>
<feature type="binding site" evidence="21">
    <location>
        <position position="53"/>
    </location>
    <ligand>
        <name>[2Fe-2S] cluster</name>
        <dbReference type="ChEBI" id="CHEBI:190135"/>
        <label>1</label>
    </ligand>
</feature>
<organism evidence="25">
    <name type="scientific">Thrips palmi</name>
    <name type="common">Melon thrips</name>
    <dbReference type="NCBI Taxonomy" id="161013"/>
    <lineage>
        <taxon>Eukaryota</taxon>
        <taxon>Metazoa</taxon>
        <taxon>Ecdysozoa</taxon>
        <taxon>Arthropoda</taxon>
        <taxon>Hexapoda</taxon>
        <taxon>Insecta</taxon>
        <taxon>Pterygota</taxon>
        <taxon>Neoptera</taxon>
        <taxon>Paraneoptera</taxon>
        <taxon>Thysanoptera</taxon>
        <taxon>Terebrantia</taxon>
        <taxon>Thripoidea</taxon>
        <taxon>Thripidae</taxon>
        <taxon>Thrips</taxon>
    </lineage>
</organism>
<dbReference type="PROSITE" id="PS51085">
    <property type="entry name" value="2FE2S_FER_2"/>
    <property type="match status" value="1"/>
</dbReference>
<dbReference type="GO" id="GO:0004854">
    <property type="term" value="F:xanthine dehydrogenase activity"/>
    <property type="evidence" value="ECO:0007669"/>
    <property type="project" value="UniProtKB-EC"/>
</dbReference>
<dbReference type="InterPro" id="IPR036318">
    <property type="entry name" value="FAD-bd_PCMH-like_sf"/>
</dbReference>
<feature type="binding site" evidence="21">
    <location>
        <position position="48"/>
    </location>
    <ligand>
        <name>[2Fe-2S] cluster</name>
        <dbReference type="ChEBI" id="CHEBI:190135"/>
        <label>1</label>
    </ligand>
</feature>
<dbReference type="Gene3D" id="3.30.465.10">
    <property type="match status" value="1"/>
</dbReference>
<dbReference type="Proteomes" id="UP000515158">
    <property type="component" value="Unplaced"/>
</dbReference>
<evidence type="ECO:0000259" key="23">
    <source>
        <dbReference type="PROSITE" id="PS51387"/>
    </source>
</evidence>
<dbReference type="Pfam" id="PF01315">
    <property type="entry name" value="Ald_Xan_dh_C"/>
    <property type="match status" value="1"/>
</dbReference>
<feature type="binding site" evidence="20">
    <location>
        <position position="485"/>
    </location>
    <ligand>
        <name>FAD</name>
        <dbReference type="ChEBI" id="CHEBI:57692"/>
    </ligand>
</feature>
<keyword evidence="14" id="KW-0520">NAD</keyword>
<dbReference type="InterPro" id="IPR008274">
    <property type="entry name" value="AldOxase/xan_DH_MoCoBD1"/>
</dbReference>
<dbReference type="InterPro" id="IPR000674">
    <property type="entry name" value="Ald_Oxase/Xan_DH_a/b"/>
</dbReference>
<dbReference type="SUPFAM" id="SSF54665">
    <property type="entry name" value="CO dehydrogenase molybdoprotein N-domain-like"/>
    <property type="match status" value="1"/>
</dbReference>
<feature type="binding site" evidence="20">
    <location>
        <position position="942"/>
    </location>
    <ligand>
        <name>substrate</name>
    </ligand>
</feature>
<dbReference type="InterPro" id="IPR012675">
    <property type="entry name" value="Beta-grasp_dom_sf"/>
</dbReference>
<dbReference type="InParanoid" id="A0A6P8Z2P3"/>
<evidence type="ECO:0000256" key="12">
    <source>
        <dbReference type="ARBA" id="ARBA00023004"/>
    </source>
</evidence>
<comment type="similarity">
    <text evidence="3">Belongs to the xanthine dehydrogenase family.</text>
</comment>
<dbReference type="GO" id="GO:0005506">
    <property type="term" value="F:iron ion binding"/>
    <property type="evidence" value="ECO:0007669"/>
    <property type="project" value="InterPro"/>
</dbReference>
<dbReference type="InterPro" id="IPR036884">
    <property type="entry name" value="2Fe-2S-bd_dom_sf"/>
</dbReference>
<feature type="binding site" evidence="21">
    <location>
        <position position="121"/>
    </location>
    <ligand>
        <name>[2Fe-2S] cluster</name>
        <dbReference type="ChEBI" id="CHEBI:190135"/>
        <label>2</label>
    </ligand>
</feature>
<feature type="binding site" evidence="21">
    <location>
        <position position="153"/>
    </location>
    <ligand>
        <name>[2Fe-2S] cluster</name>
        <dbReference type="ChEBI" id="CHEBI:190135"/>
        <label>2</label>
    </ligand>
</feature>
<dbReference type="OrthoDB" id="8300278at2759"/>
<evidence type="ECO:0000256" key="19">
    <source>
        <dbReference type="PIRSR" id="PIRSR000127-1"/>
    </source>
</evidence>
<dbReference type="PROSITE" id="PS00197">
    <property type="entry name" value="2FE2S_FER_1"/>
    <property type="match status" value="1"/>
</dbReference>
<evidence type="ECO:0000313" key="25">
    <source>
        <dbReference type="RefSeq" id="XP_034246758.1"/>
    </source>
</evidence>
<dbReference type="InterPro" id="IPR014309">
    <property type="entry name" value="Xanthine_DH_Mopterin-bd_su"/>
</dbReference>
<feature type="binding site" evidence="20">
    <location>
        <position position="467"/>
    </location>
    <ligand>
        <name>FAD</name>
        <dbReference type="ChEBI" id="CHEBI:57692"/>
    </ligand>
</feature>
<evidence type="ECO:0000256" key="10">
    <source>
        <dbReference type="ARBA" id="ARBA00022827"/>
    </source>
</evidence>
<dbReference type="PROSITE" id="PS51387">
    <property type="entry name" value="FAD_PCMH"/>
    <property type="match status" value="1"/>
</dbReference>
<dbReference type="InterPro" id="IPR016169">
    <property type="entry name" value="FAD-bd_PCMH_sub2"/>
</dbReference>
<dbReference type="RefSeq" id="XP_034246758.1">
    <property type="nucleotide sequence ID" value="XM_034390867.1"/>
</dbReference>
<evidence type="ECO:0000256" key="18">
    <source>
        <dbReference type="ARBA" id="ARBA00049517"/>
    </source>
</evidence>
<dbReference type="Gene3D" id="3.30.43.10">
    <property type="entry name" value="Uridine Diphospho-n-acetylenolpyruvylglucosamine Reductase, domain 2"/>
    <property type="match status" value="1"/>
</dbReference>
<feature type="binding site" evidence="20">
    <location>
        <position position="864"/>
    </location>
    <ligand>
        <name>substrate</name>
    </ligand>
</feature>
<dbReference type="EC" id="1.17.1.4" evidence="5"/>
<dbReference type="SUPFAM" id="SSF47741">
    <property type="entry name" value="CO dehydrogenase ISP C-domain like"/>
    <property type="match status" value="1"/>
</dbReference>
<dbReference type="InterPro" id="IPR037165">
    <property type="entry name" value="AldOxase/xan_DH_Mopterin-bd_sf"/>
</dbReference>
<comment type="subunit">
    <text evidence="4">Homodimer.</text>
</comment>
<dbReference type="Gene3D" id="3.30.365.10">
    <property type="entry name" value="Aldehyde oxidase/xanthine dehydrogenase, molybdopterin binding domain"/>
    <property type="match status" value="4"/>
</dbReference>
<keyword evidence="11" id="KW-0560">Oxidoreductase</keyword>
<evidence type="ECO:0000313" key="24">
    <source>
        <dbReference type="Proteomes" id="UP000515158"/>
    </source>
</evidence>
<evidence type="ECO:0000256" key="7">
    <source>
        <dbReference type="ARBA" id="ARBA00022630"/>
    </source>
</evidence>
<keyword evidence="13 21" id="KW-0411">Iron-sulfur</keyword>
<dbReference type="Gene3D" id="3.30.390.50">
    <property type="entry name" value="CO dehydrogenase flavoprotein, C-terminal domain"/>
    <property type="match status" value="1"/>
</dbReference>
<dbReference type="SMART" id="SM01008">
    <property type="entry name" value="Ald_Xan_dh_C"/>
    <property type="match status" value="1"/>
</dbReference>
<feature type="domain" description="FAD-binding PCMH-type" evidence="23">
    <location>
        <begin position="291"/>
        <end position="477"/>
    </location>
</feature>
<dbReference type="InterPro" id="IPR006058">
    <property type="entry name" value="2Fe2S_fd_BS"/>
</dbReference>
<dbReference type="InterPro" id="IPR002346">
    <property type="entry name" value="Mopterin_DH_FAD-bd"/>
</dbReference>
<dbReference type="InterPro" id="IPR036683">
    <property type="entry name" value="CO_DH_flav_C_dom_sf"/>
</dbReference>
<dbReference type="InterPro" id="IPR046867">
    <property type="entry name" value="AldOxase/xan_DH_MoCoBD2"/>
</dbReference>
<comment type="cofactor">
    <cofactor evidence="16">
        <name>[2Fe-2S] cluster</name>
        <dbReference type="ChEBI" id="CHEBI:190135"/>
    </cofactor>
</comment>
<dbReference type="Pfam" id="PF00941">
    <property type="entry name" value="FAD_binding_5"/>
    <property type="match status" value="1"/>
</dbReference>
<keyword evidence="10 20" id="KW-0274">FAD</keyword>
<dbReference type="InterPro" id="IPR016166">
    <property type="entry name" value="FAD-bd_PCMH"/>
</dbReference>
<comment type="cofactor">
    <cofactor evidence="1 20">
        <name>FAD</name>
        <dbReference type="ChEBI" id="CHEBI:57692"/>
    </cofactor>
</comment>
<dbReference type="FunCoup" id="A0A6P8Z2P3">
    <property type="interactions" value="197"/>
</dbReference>
<dbReference type="CTD" id="41605"/>
<dbReference type="InterPro" id="IPR005107">
    <property type="entry name" value="CO_DH_flav_C"/>
</dbReference>
<sequence>MPDAPNVSSTLVFFVNGKKVVDPNPDPEWTLLYYLRNKLRLCGTKLGCAEGGCGACTVMVSKMDRSTGKVAHLAVNACLAPVCAMHGLAVTTVEGIGSTRTRLHPVQERIAKAHGSQCGFCTPGIVMSMYALLRTLPKPSMHDLEVAMQGNLCRCTGYRPIIEGFRTFTEEWEQMQSTVRTHSLANGNGVNGHGNGINGHSNGVNGHSNGVNGVNGNGVSNGGCGMGSKCCKVTGKGCGAADDEEEDLNSAGKPKQLFDPSEWAPYDASQEPIFPPELRVSGALDNQHLVIKGPRVTWHRPSSLDALLELKHQHNDAKIIVGNTEVGVETKFKNCLYPVEVMPSRIPELVDIQQHDGFVRVGASVTLRDMEDYFRGVMRAEPPARTRVLSAIVDMLHFFAGRQIRNVGAIGGNIMTGSPISDMLPILLACNVDLIVCSKERGRRTVKLDHTFFTGYRRNVVKADEILVSIDVPFTHQDQYFYAFKQAKRRDDDIAIVNIAMNVTFEPNSNVVKDFHVAYGGMAPMTVQARKTREVLIGKPWNDAMLDAAYATLVADLPLAPSAPGGMIRYRSSLTLSLFFKGYLAITEQLAQRLKSVAPLPAPLRSAATSFTAKPPKSSQYYFLEKDETKGPVGLPMVHKSAFKQAAGEAVYIDDIPRYENELYLGLVMSQRAHARIVSVDPSAALAMPGVHLFLSAKDLEPERNEWGPIFHDDEVFASTKVQHFGQIIAAVAADDQHTAQRAAKAVKVEYEDLPAIVTIEDAIKHEAWHTKPMVLAAGDVDKALAEAEHVLEGEVHMGGQEHFYLETQACIAVPKNEDDELEIFSSTQNPAETQKLVAHMLGVDSNRVICRTKRMGGGFGGKESKGNVVALPAALAATRLGRPVRIMLDRDEDMLITGTRHPFFMRYKLAHTAEGRIYAADVQIYNNAGYSKDLSTSVMDRAMSHFENAYHIPHSRATGYVCKTNLPSNTAFRGFGGPQGMFVAEHMVRHVAASIGKDPREVGELNLYKEGDRTHYNQELVHCTLQRCWSQCLKDADYQRRLRDVEAFNRQHRYRKRGLAVVPTKFGIAFTSLFLNQAGALVLVYADGSVLLSHGGTEMGQGLHTKMIQVCARALQIPESSIFISETATDKVPNTSPTAASAGSDLNGMAVLDACEQILARLKPYKEANPKGEWKDWVNKAYFDRVQLSASGFHATPDIGFNRETKTGKMFNYFTFGAAVTEVEIDCLTGDHQVLRSDIVMDLGESLNPAIDIGQVEGGFIQGYGLFTLEEMVYSPTGMIFSRGPGVYKLPGFADIPQEFNVALLKGAPNPRAVYSSKAVGEPPLFLAASAFFAIWEAVRAAREEAGLHGYFTLHSPATAARIRMACPDNLTAHFPEPEPGSFQPWSTAVC</sequence>
<evidence type="ECO:0000256" key="2">
    <source>
        <dbReference type="ARBA" id="ARBA00004275"/>
    </source>
</evidence>
<dbReference type="InterPro" id="IPR014307">
    <property type="entry name" value="Xanthine_DH_ssu"/>
</dbReference>
<gene>
    <name evidence="25" type="primary">LOC117648364</name>
</gene>
<evidence type="ECO:0000256" key="4">
    <source>
        <dbReference type="ARBA" id="ARBA00011738"/>
    </source>
</evidence>
<evidence type="ECO:0000256" key="6">
    <source>
        <dbReference type="ARBA" id="ARBA00022505"/>
    </source>
</evidence>
<evidence type="ECO:0000259" key="22">
    <source>
        <dbReference type="PROSITE" id="PS51085"/>
    </source>
</evidence>
<comment type="cofactor">
    <cofactor evidence="21">
        <name>Mo-molybdopterin</name>
        <dbReference type="ChEBI" id="CHEBI:71302"/>
    </cofactor>
    <text evidence="21">Binds 1 Mo-molybdopterin (Mo-MPT) cofactor per subunit.</text>
</comment>
<dbReference type="FunFam" id="3.30.465.10:FF:000004">
    <property type="entry name" value="Xanthine dehydrogenase/oxidase"/>
    <property type="match status" value="1"/>
</dbReference>
<evidence type="ECO:0000256" key="20">
    <source>
        <dbReference type="PIRSR" id="PIRSR000127-2"/>
    </source>
</evidence>
<dbReference type="SUPFAM" id="SSF56003">
    <property type="entry name" value="Molybdenum cofactor-binding domain"/>
    <property type="match status" value="1"/>
</dbReference>
<evidence type="ECO:0000256" key="13">
    <source>
        <dbReference type="ARBA" id="ARBA00023014"/>
    </source>
</evidence>
<keyword evidence="7" id="KW-0285">Flavoprotein</keyword>
<reference evidence="25" key="1">
    <citation type="submission" date="2025-08" db="UniProtKB">
        <authorList>
            <consortium name="RefSeq"/>
        </authorList>
    </citation>
    <scope>IDENTIFICATION</scope>
    <source>
        <tissue evidence="25">Total insect</tissue>
    </source>
</reference>
<feature type="binding site" evidence="21">
    <location>
        <position position="78"/>
    </location>
    <ligand>
        <name>[2Fe-2S] cluster</name>
        <dbReference type="ChEBI" id="CHEBI:190135"/>
        <label>1</label>
    </ligand>
</feature>
<evidence type="ECO:0000256" key="1">
    <source>
        <dbReference type="ARBA" id="ARBA00001974"/>
    </source>
</evidence>
<feature type="binding site" evidence="21">
    <location>
        <position position="1141"/>
    </location>
    <ligand>
        <name>Mo-molybdopterin</name>
        <dbReference type="ChEBI" id="CHEBI:71302"/>
    </ligand>
    <ligandPart>
        <name>Mo</name>
        <dbReference type="ChEBI" id="CHEBI:28685"/>
    </ligandPart>
</feature>
<feature type="binding site" evidence="21">
    <location>
        <position position="155"/>
    </location>
    <ligand>
        <name>[2Fe-2S] cluster</name>
        <dbReference type="ChEBI" id="CHEBI:190135"/>
        <label>2</label>
    </ligand>
</feature>
<feature type="binding site" evidence="21">
    <location>
        <position position="974"/>
    </location>
    <ligand>
        <name>Mo-molybdopterin</name>
        <dbReference type="ChEBI" id="CHEBI:71302"/>
    </ligand>
    <ligandPart>
        <name>Mo</name>
        <dbReference type="ChEBI" id="CHEBI:28685"/>
    </ligandPart>
</feature>
<evidence type="ECO:0000256" key="5">
    <source>
        <dbReference type="ARBA" id="ARBA00013123"/>
    </source>
</evidence>
<name>A0A6P8Z2P3_THRPL</name>
<keyword evidence="6 21" id="KW-0500">Molybdenum</keyword>
<feature type="domain" description="2Fe-2S ferredoxin-type" evidence="22">
    <location>
        <begin position="9"/>
        <end position="96"/>
    </location>
</feature>
<dbReference type="Gene3D" id="1.10.150.120">
    <property type="entry name" value="[2Fe-2S]-binding domain"/>
    <property type="match status" value="1"/>
</dbReference>
<feature type="active site" description="Proton acceptor" evidence="19">
    <location>
        <position position="1323"/>
    </location>
</feature>
<dbReference type="Pfam" id="PF01799">
    <property type="entry name" value="Fer2_2"/>
    <property type="match status" value="1"/>
</dbReference>
<dbReference type="FunFam" id="3.30.365.10:FF:000004">
    <property type="entry name" value="Xanthine dehydrogenase oxidase"/>
    <property type="match status" value="1"/>
</dbReference>
<dbReference type="InterPro" id="IPR002888">
    <property type="entry name" value="2Fe-2S-bd"/>
</dbReference>
<feature type="binding site" evidence="21">
    <location>
        <position position="118"/>
    </location>
    <ligand>
        <name>[2Fe-2S] cluster</name>
        <dbReference type="ChEBI" id="CHEBI:190135"/>
        <label>2</label>
    </ligand>
</feature>
<dbReference type="GeneID" id="117648364"/>
<keyword evidence="15" id="KW-0576">Peroxisome</keyword>
<dbReference type="InterPro" id="IPR016167">
    <property type="entry name" value="FAD-bd_PCMH_sub1"/>
</dbReference>
<proteinExistence type="inferred from homology"/>
<comment type="catalytic activity">
    <reaction evidence="18">
        <text>hypoxanthine + NAD(+) + H2O = xanthine + NADH + H(+)</text>
        <dbReference type="Rhea" id="RHEA:24670"/>
        <dbReference type="ChEBI" id="CHEBI:15377"/>
        <dbReference type="ChEBI" id="CHEBI:15378"/>
        <dbReference type="ChEBI" id="CHEBI:17368"/>
        <dbReference type="ChEBI" id="CHEBI:17712"/>
        <dbReference type="ChEBI" id="CHEBI:57540"/>
        <dbReference type="ChEBI" id="CHEBI:57945"/>
        <dbReference type="EC" id="1.17.1.4"/>
    </reaction>
</comment>
<dbReference type="FunFam" id="3.30.390.50:FF:000001">
    <property type="entry name" value="Xanthine dehydrogenase oxidase"/>
    <property type="match status" value="1"/>
</dbReference>
<dbReference type="SMART" id="SM01092">
    <property type="entry name" value="CO_deh_flav_C"/>
    <property type="match status" value="1"/>
</dbReference>
<comment type="cofactor">
    <cofactor evidence="21">
        <name>[2Fe-2S] cluster</name>
        <dbReference type="ChEBI" id="CHEBI:190135"/>
    </cofactor>
    <text evidence="21">Binds 2 [2Fe-2S] clusters.</text>
</comment>
<dbReference type="SUPFAM" id="SSF54292">
    <property type="entry name" value="2Fe-2S ferredoxin-like"/>
    <property type="match status" value="1"/>
</dbReference>
<feature type="binding site" evidence="21">
    <location>
        <position position="860"/>
    </location>
    <ligand>
        <name>Mo-molybdopterin</name>
        <dbReference type="ChEBI" id="CHEBI:71302"/>
    </ligand>
    <ligandPart>
        <name>Mo</name>
        <dbReference type="ChEBI" id="CHEBI:28685"/>
    </ligandPart>
</feature>
<keyword evidence="9 21" id="KW-0479">Metal-binding</keyword>
<feature type="binding site" evidence="21">
    <location>
        <position position="56"/>
    </location>
    <ligand>
        <name>[2Fe-2S] cluster</name>
        <dbReference type="ChEBI" id="CHEBI:190135"/>
        <label>1</label>
    </ligand>
</feature>
<dbReference type="SUPFAM" id="SSF56176">
    <property type="entry name" value="FAD-binding/transporter-associated domain-like"/>
    <property type="match status" value="1"/>
</dbReference>
<dbReference type="Pfam" id="PF03450">
    <property type="entry name" value="CO_deh_flav_C"/>
    <property type="match status" value="1"/>
</dbReference>
<keyword evidence="12 21" id="KW-0408">Iron</keyword>
<dbReference type="Gene3D" id="3.90.1170.50">
    <property type="entry name" value="Aldehyde oxidase/xanthine dehydrogenase, a/b hammerhead"/>
    <property type="match status" value="1"/>
</dbReference>
<dbReference type="FunFam" id="3.90.1170.50:FF:000001">
    <property type="entry name" value="Aldehyde oxidase 1"/>
    <property type="match status" value="1"/>
</dbReference>
<feature type="binding site" evidence="21">
    <location>
        <position position="829"/>
    </location>
    <ligand>
        <name>Mo-molybdopterin</name>
        <dbReference type="ChEBI" id="CHEBI:71302"/>
    </ligand>
    <ligandPart>
        <name>Mo</name>
        <dbReference type="ChEBI" id="CHEBI:28685"/>
    </ligandPart>
</feature>
<dbReference type="FunFam" id="3.10.20.30:FF:000015">
    <property type="entry name" value="Aldehyde oxidase 1"/>
    <property type="match status" value="1"/>
</dbReference>
<feature type="binding site" evidence="20">
    <location>
        <position position="422"/>
    </location>
    <ligand>
        <name>FAD</name>
        <dbReference type="ChEBI" id="CHEBI:57692"/>
    </ligand>
</feature>
<dbReference type="GO" id="GO:0071949">
    <property type="term" value="F:FAD binding"/>
    <property type="evidence" value="ECO:0007669"/>
    <property type="project" value="InterPro"/>
</dbReference>
<evidence type="ECO:0000256" key="17">
    <source>
        <dbReference type="ARBA" id="ARBA00049017"/>
    </source>
</evidence>
<dbReference type="InterPro" id="IPR036010">
    <property type="entry name" value="2Fe-2S_ferredoxin-like_sf"/>
</dbReference>
<dbReference type="KEGG" id="tpal:117648364"/>
<feature type="binding site" evidence="20">
    <location>
        <position position="1072"/>
    </location>
    <ligand>
        <name>substrate</name>
    </ligand>
</feature>
<dbReference type="GO" id="GO:0030151">
    <property type="term" value="F:molybdenum ion binding"/>
    <property type="evidence" value="ECO:0007669"/>
    <property type="project" value="InterPro"/>
</dbReference>
<dbReference type="NCBIfam" id="TIGR02963">
    <property type="entry name" value="xanthine_xdhA"/>
    <property type="match status" value="1"/>
</dbReference>
<evidence type="ECO:0000256" key="16">
    <source>
        <dbReference type="ARBA" id="ARBA00034078"/>
    </source>
</evidence>
<comment type="subcellular location">
    <subcellularLocation>
        <location evidence="2">Peroxisome</location>
    </subcellularLocation>
</comment>
<dbReference type="NCBIfam" id="TIGR02965">
    <property type="entry name" value="xanthine_xdhB"/>
    <property type="match status" value="1"/>
</dbReference>
<dbReference type="InterPro" id="IPR036856">
    <property type="entry name" value="Ald_Oxase/Xan_DH_a/b_sf"/>
</dbReference>
<evidence type="ECO:0000256" key="8">
    <source>
        <dbReference type="ARBA" id="ARBA00022714"/>
    </source>
</evidence>
<dbReference type="FunFam" id="3.30.43.10:FF:000001">
    <property type="entry name" value="Xanthine dehydrogenase/oxidase"/>
    <property type="match status" value="1"/>
</dbReference>
<dbReference type="Gene3D" id="3.10.20.30">
    <property type="match status" value="1"/>
</dbReference>
<evidence type="ECO:0000256" key="21">
    <source>
        <dbReference type="PIRSR" id="PIRSR000127-3"/>
    </source>
</evidence>
<dbReference type="Pfam" id="PF00111">
    <property type="entry name" value="Fer2"/>
    <property type="match status" value="1"/>
</dbReference>
<dbReference type="GO" id="GO:0051537">
    <property type="term" value="F:2 iron, 2 sulfur cluster binding"/>
    <property type="evidence" value="ECO:0007669"/>
    <property type="project" value="UniProtKB-KW"/>
</dbReference>
<dbReference type="SUPFAM" id="SSF55447">
    <property type="entry name" value="CO dehydrogenase flavoprotein C-terminal domain-like"/>
    <property type="match status" value="1"/>
</dbReference>
<dbReference type="GO" id="GO:0005777">
    <property type="term" value="C:peroxisome"/>
    <property type="evidence" value="ECO:0007669"/>
    <property type="project" value="UniProtKB-SubCell"/>
</dbReference>
<dbReference type="FunFam" id="3.30.365.10:FF:000003">
    <property type="entry name" value="Aldehyde oxidase 1"/>
    <property type="match status" value="1"/>
</dbReference>
<keyword evidence="24" id="KW-1185">Reference proteome</keyword>
<protein>
    <recommendedName>
        <fullName evidence="5">xanthine dehydrogenase</fullName>
        <ecNumber evidence="5">1.17.1.4</ecNumber>
    </recommendedName>
</protein>
<dbReference type="Pfam" id="PF20256">
    <property type="entry name" value="MoCoBD_2"/>
    <property type="match status" value="1"/>
</dbReference>
<evidence type="ECO:0000256" key="14">
    <source>
        <dbReference type="ARBA" id="ARBA00023027"/>
    </source>
</evidence>
<dbReference type="PIRSF" id="PIRSF000127">
    <property type="entry name" value="Xanthine_DH"/>
    <property type="match status" value="1"/>
</dbReference>
<dbReference type="PANTHER" id="PTHR45444:SF3">
    <property type="entry name" value="XANTHINE DEHYDROGENASE"/>
    <property type="match status" value="1"/>
</dbReference>
<keyword evidence="8 21" id="KW-0001">2Fe-2S</keyword>
<feature type="binding site" evidence="20">
    <location>
        <begin position="319"/>
        <end position="326"/>
    </location>
    <ligand>
        <name>FAD</name>
        <dbReference type="ChEBI" id="CHEBI:57692"/>
    </ligand>
</feature>
<evidence type="ECO:0000256" key="9">
    <source>
        <dbReference type="ARBA" id="ARBA00022723"/>
    </source>
</evidence>
<dbReference type="InterPro" id="IPR016208">
    <property type="entry name" value="Ald_Oxase/xanthine_DH-like"/>
</dbReference>
<evidence type="ECO:0000256" key="15">
    <source>
        <dbReference type="ARBA" id="ARBA00023140"/>
    </source>
</evidence>
<feature type="binding site" evidence="20">
    <location>
        <position position="399"/>
    </location>
    <ligand>
        <name>FAD</name>
        <dbReference type="ChEBI" id="CHEBI:57692"/>
    </ligand>
</feature>
<accession>A0A6P8Z2P3</accession>
<dbReference type="Pfam" id="PF02738">
    <property type="entry name" value="MoCoBD_1"/>
    <property type="match status" value="1"/>
</dbReference>
<dbReference type="FunFam" id="3.30.365.10:FF:000001">
    <property type="entry name" value="Xanthine dehydrogenase oxidase"/>
    <property type="match status" value="1"/>
</dbReference>
<dbReference type="CDD" id="cd00207">
    <property type="entry name" value="fer2"/>
    <property type="match status" value="1"/>
</dbReference>